<dbReference type="Proteomes" id="UP000618931">
    <property type="component" value="Unassembled WGS sequence"/>
</dbReference>
<feature type="chain" id="PRO_5045362392" evidence="1">
    <location>
        <begin position="19"/>
        <end position="287"/>
    </location>
</feature>
<dbReference type="RefSeq" id="WP_196291526.1">
    <property type="nucleotide sequence ID" value="NZ_JADQDM010000001.1"/>
</dbReference>
<protein>
    <submittedName>
        <fullName evidence="2">Uncharacterized protein</fullName>
    </submittedName>
</protein>
<organism evidence="2 3">
    <name type="scientific">Hymenobacter ruricola</name>
    <dbReference type="NCBI Taxonomy" id="2791023"/>
    <lineage>
        <taxon>Bacteria</taxon>
        <taxon>Pseudomonadati</taxon>
        <taxon>Bacteroidota</taxon>
        <taxon>Cytophagia</taxon>
        <taxon>Cytophagales</taxon>
        <taxon>Hymenobacteraceae</taxon>
        <taxon>Hymenobacter</taxon>
    </lineage>
</organism>
<accession>A0ABS0I0E7</accession>
<evidence type="ECO:0000313" key="2">
    <source>
        <dbReference type="EMBL" id="MBF9220082.1"/>
    </source>
</evidence>
<sequence length="287" mass="32191">MRIALLLLLLVLRPPAWGSQIVVGLNSDNLVSWSVWEREGTSLQHYLLLYNKDAQPVDVKIKLRQLAAVGTNFQNVPTNRTIFHVSVPARQLLRLKYPKKLLRSDYTEYFENDKAIGLLPAATAQPDQSVLNDSYRFYTDQGINARYFGYWVALESIDDLPRRIALTAAHRFAAPDETTKEEYHLVKLYPGLEYRNPRAGALDSVYRAGADASIIRLDAARPSAVVPVSPGVAATGFSVYTVYVEQINDGYSYDEAKRLVPNKSVGSSIGFLPVFPKQPKQHNGRRP</sequence>
<name>A0ABS0I0E7_9BACT</name>
<reference evidence="2 3" key="1">
    <citation type="submission" date="2020-11" db="EMBL/GenBank/DDBJ databases">
        <authorList>
            <person name="Kim M.K."/>
        </authorList>
    </citation>
    <scope>NUCLEOTIDE SEQUENCE [LARGE SCALE GENOMIC DNA]</scope>
    <source>
        <strain evidence="2 3">BT662</strain>
    </source>
</reference>
<keyword evidence="1" id="KW-0732">Signal</keyword>
<proteinExistence type="predicted"/>
<evidence type="ECO:0000256" key="1">
    <source>
        <dbReference type="SAM" id="SignalP"/>
    </source>
</evidence>
<comment type="caution">
    <text evidence="2">The sequence shown here is derived from an EMBL/GenBank/DDBJ whole genome shotgun (WGS) entry which is preliminary data.</text>
</comment>
<dbReference type="EMBL" id="JADQDM010000001">
    <property type="protein sequence ID" value="MBF9220082.1"/>
    <property type="molecule type" value="Genomic_DNA"/>
</dbReference>
<gene>
    <name evidence="2" type="ORF">I2H31_03095</name>
</gene>
<feature type="signal peptide" evidence="1">
    <location>
        <begin position="1"/>
        <end position="18"/>
    </location>
</feature>
<keyword evidence="3" id="KW-1185">Reference proteome</keyword>
<evidence type="ECO:0000313" key="3">
    <source>
        <dbReference type="Proteomes" id="UP000618931"/>
    </source>
</evidence>